<dbReference type="Proteomes" id="UP001444661">
    <property type="component" value="Unassembled WGS sequence"/>
</dbReference>
<proteinExistence type="predicted"/>
<name>A0ABR1SXV9_9PEZI</name>
<dbReference type="PANTHER" id="PTHR35186">
    <property type="entry name" value="ANK_REP_REGION DOMAIN-CONTAINING PROTEIN"/>
    <property type="match status" value="1"/>
</dbReference>
<keyword evidence="3" id="KW-1185">Reference proteome</keyword>
<gene>
    <name evidence="2" type="ORF">PG993_006965</name>
</gene>
<dbReference type="Pfam" id="PF24476">
    <property type="entry name" value="DUF7580"/>
    <property type="match status" value="1"/>
</dbReference>
<organism evidence="2 3">
    <name type="scientific">Apiospora rasikravindrae</name>
    <dbReference type="NCBI Taxonomy" id="990691"/>
    <lineage>
        <taxon>Eukaryota</taxon>
        <taxon>Fungi</taxon>
        <taxon>Dikarya</taxon>
        <taxon>Ascomycota</taxon>
        <taxon>Pezizomycotina</taxon>
        <taxon>Sordariomycetes</taxon>
        <taxon>Xylariomycetidae</taxon>
        <taxon>Amphisphaeriales</taxon>
        <taxon>Apiosporaceae</taxon>
        <taxon>Apiospora</taxon>
    </lineage>
</organism>
<comment type="caution">
    <text evidence="2">The sequence shown here is derived from an EMBL/GenBank/DDBJ whole genome shotgun (WGS) entry which is preliminary data.</text>
</comment>
<dbReference type="EMBL" id="JAQQWK010000006">
    <property type="protein sequence ID" value="KAK8038554.1"/>
    <property type="molecule type" value="Genomic_DNA"/>
</dbReference>
<evidence type="ECO:0000313" key="2">
    <source>
        <dbReference type="EMBL" id="KAK8038554.1"/>
    </source>
</evidence>
<dbReference type="PANTHER" id="PTHR35186:SF4">
    <property type="entry name" value="PRION-INHIBITION AND PROPAGATION HELO DOMAIN-CONTAINING PROTEIN"/>
    <property type="match status" value="1"/>
</dbReference>
<reference evidence="2 3" key="1">
    <citation type="submission" date="2023-01" db="EMBL/GenBank/DDBJ databases">
        <title>Analysis of 21 Apiospora genomes using comparative genomics revels a genus with tremendous synthesis potential of carbohydrate active enzymes and secondary metabolites.</title>
        <authorList>
            <person name="Sorensen T."/>
        </authorList>
    </citation>
    <scope>NUCLEOTIDE SEQUENCE [LARGE SCALE GENOMIC DNA]</scope>
    <source>
        <strain evidence="2 3">CBS 33761</strain>
    </source>
</reference>
<dbReference type="InterPro" id="IPR056002">
    <property type="entry name" value="DUF7580"/>
</dbReference>
<evidence type="ECO:0000313" key="3">
    <source>
        <dbReference type="Proteomes" id="UP001444661"/>
    </source>
</evidence>
<accession>A0ABR1SXV9</accession>
<evidence type="ECO:0000259" key="1">
    <source>
        <dbReference type="Pfam" id="PF24476"/>
    </source>
</evidence>
<sequence length="332" mass="37372">MGRYNFRLNDPRALINMLERRLVVEIKYALYEAVVKPNVSVTTQDIKTATRYAVVRHLRSGNIPPPVPILNLLTLYRDKWSSQDCQCISSSLAEHTTMCPFGAQREHRGPMLQLVMHGNTLGIEDAPPVNADVLGEPVTLAEVLRRGNDNEAARMTFKEQTFLALDIACSIVQLRKTLWLGSPFTSHVLLIVTPEKKGQGVNTKPFIEQVPESPKTASTSINPEAVLRELTILLLELWHHKTLDTWCAGVDGMDITTPDGRLKAAISWVKATSERIPPYYLDAIEQCIGICCGRHRLWHDTEFLRIYCGNVVMPLQESCRAWDVSEGWSEVL</sequence>
<protein>
    <recommendedName>
        <fullName evidence="1">DUF7580 domain-containing protein</fullName>
    </recommendedName>
</protein>
<feature type="domain" description="DUF7580" evidence="1">
    <location>
        <begin position="80"/>
        <end position="290"/>
    </location>
</feature>